<feature type="domain" description="FHA" evidence="2">
    <location>
        <begin position="19"/>
        <end position="71"/>
    </location>
</feature>
<evidence type="ECO:0000256" key="1">
    <source>
        <dbReference type="SAM" id="MobiDB-lite"/>
    </source>
</evidence>
<reference evidence="3" key="2">
    <citation type="submission" date="2025-09" db="UniProtKB">
        <authorList>
            <consortium name="Ensembl"/>
        </authorList>
    </citation>
    <scope>IDENTIFICATION</scope>
</reference>
<accession>S4RY88</accession>
<name>S4RY88_PETMA</name>
<dbReference type="GeneTree" id="ENSGT00940000154171"/>
<feature type="region of interest" description="Disordered" evidence="1">
    <location>
        <begin position="109"/>
        <end position="170"/>
    </location>
</feature>
<organism evidence="3">
    <name type="scientific">Petromyzon marinus</name>
    <name type="common">Sea lamprey</name>
    <dbReference type="NCBI Taxonomy" id="7757"/>
    <lineage>
        <taxon>Eukaryota</taxon>
        <taxon>Metazoa</taxon>
        <taxon>Chordata</taxon>
        <taxon>Craniata</taxon>
        <taxon>Vertebrata</taxon>
        <taxon>Cyclostomata</taxon>
        <taxon>Hyperoartia</taxon>
        <taxon>Petromyzontiformes</taxon>
        <taxon>Petromyzontidae</taxon>
        <taxon>Petromyzon</taxon>
    </lineage>
</organism>
<feature type="region of interest" description="Disordered" evidence="1">
    <location>
        <begin position="331"/>
        <end position="360"/>
    </location>
</feature>
<dbReference type="HOGENOM" id="CLU_045491_0_0_1"/>
<dbReference type="PANTHER" id="PTHR18853">
    <property type="entry name" value="FORKHEAD-ASSOCIATED DOMAIN-CONTAINING PROTEIN 1-RELATED"/>
    <property type="match status" value="1"/>
</dbReference>
<dbReference type="PROSITE" id="PS50006">
    <property type="entry name" value="FHA_DOMAIN"/>
    <property type="match status" value="1"/>
</dbReference>
<evidence type="ECO:0000259" key="2">
    <source>
        <dbReference type="PROSITE" id="PS50006"/>
    </source>
</evidence>
<dbReference type="OMA" id="MEDEIRH"/>
<dbReference type="PANTHER" id="PTHR18853:SF10">
    <property type="entry name" value="FHA DOMAIN-CONTAINING PROTEIN"/>
    <property type="match status" value="1"/>
</dbReference>
<proteinExistence type="predicted"/>
<dbReference type="AlphaFoldDB" id="S4RY88"/>
<protein>
    <submittedName>
        <fullName evidence="3">Forkhead-associated (FHA) phosphopeptide binding domain 1</fullName>
    </submittedName>
</protein>
<feature type="compositionally biased region" description="Polar residues" evidence="1">
    <location>
        <begin position="109"/>
        <end position="121"/>
    </location>
</feature>
<dbReference type="InterPro" id="IPR008984">
    <property type="entry name" value="SMAD_FHA_dom_sf"/>
</dbReference>
<dbReference type="InterPro" id="IPR052642">
    <property type="entry name" value="CC-FHA_domain"/>
</dbReference>
<reference evidence="3" key="1">
    <citation type="submission" date="2025-08" db="UniProtKB">
        <authorList>
            <consortium name="Ensembl"/>
        </authorList>
    </citation>
    <scope>IDENTIFICATION</scope>
</reference>
<dbReference type="Ensembl" id="ENSPMAT00000010224.1">
    <property type="protein sequence ID" value="ENSPMAP00000010179.1"/>
    <property type="gene ID" value="ENSPMAG00000009256.1"/>
</dbReference>
<dbReference type="Gene3D" id="2.60.200.20">
    <property type="match status" value="1"/>
</dbReference>
<evidence type="ECO:0000313" key="3">
    <source>
        <dbReference type="Ensembl" id="ENSPMAP00000010179.1"/>
    </source>
</evidence>
<dbReference type="InterPro" id="IPR000253">
    <property type="entry name" value="FHA_dom"/>
</dbReference>
<dbReference type="Pfam" id="PF00498">
    <property type="entry name" value="FHA"/>
    <property type="match status" value="1"/>
</dbReference>
<dbReference type="SUPFAM" id="SSF49879">
    <property type="entry name" value="SMAD/FHA domain"/>
    <property type="match status" value="1"/>
</dbReference>
<sequence length="360" mass="40247">MKAYLKGANGMLPLSQKPIRVGSGADCQLHIQGCGDTEGRHALLRFSAADGCYVLQDLNSANGTYVNGCRVQNATVRLAPGDTIRFGGSPHSYSLEVPAEPQLRHTYSADTRSNPWSQWNRGSGIPHPPQKPRPHSAGSRRLSSSIHSPTAAAPEGESHGGTAARRMNDKRVRNRVKCGRMYQEQQLLKLGDEVKRLLVFEAESKRKDLVISTLRDETGALRQQLTQQELWAAERDGTRPALERELHNRTQEVRVLREQLNRLEVGSSEVLNHTARERDVDIAHLKIELDKACRDLALAKGLVTSLQREASQREEELRRLHADLLSTQRELREREQQQQPLASTSGKVPHTPSLRWASLT</sequence>